<comment type="caution">
    <text evidence="4">The sequence shown here is derived from an EMBL/GenBank/DDBJ whole genome shotgun (WGS) entry which is preliminary data.</text>
</comment>
<dbReference type="AlphaFoldDB" id="N8W7W6"/>
<dbReference type="STRING" id="1144672.F966_03981"/>
<dbReference type="InterPro" id="IPR036291">
    <property type="entry name" value="NAD(P)-bd_dom_sf"/>
</dbReference>
<comment type="similarity">
    <text evidence="1 3">Belongs to the short-chain dehydrogenases/reductases (SDR) family.</text>
</comment>
<dbReference type="EMBL" id="APPH01000020">
    <property type="protein sequence ID" value="ENV08117.1"/>
    <property type="molecule type" value="Genomic_DNA"/>
</dbReference>
<gene>
    <name evidence="4" type="ORF">F966_03981</name>
</gene>
<dbReference type="RefSeq" id="WP_004808352.1">
    <property type="nucleotide sequence ID" value="NZ_KB849440.1"/>
</dbReference>
<name>N8W7W6_9GAMM</name>
<dbReference type="InterPro" id="IPR002347">
    <property type="entry name" value="SDR_fam"/>
</dbReference>
<sequence>MKTALITGASAGIGKALADQFAQHGFNLILVARRSEALEQIKQDLENRYSIQVENQIFDLAVSGQTATLYDTVKHHKIDVMINNAGFGDYDLAWDADLNKVMNMVDLNVRALTDLSLRYIKDYVDEDAVLINVSSVGGYAEVDVAIPYCATKFYVSSFTEGIDFSLRTQGKKLRAKVLAPAGTQSEFHTVAAVGSGIDINQLYKGAVLMTAEQLAESAYQLYLSDKTVGIVNPNNEFELKDAIFPQVTLL</sequence>
<dbReference type="PATRIC" id="fig|1144672.3.peg.3845"/>
<dbReference type="PANTHER" id="PTHR42901:SF1">
    <property type="entry name" value="ALCOHOL DEHYDROGENASE"/>
    <property type="match status" value="1"/>
</dbReference>
<evidence type="ECO:0000256" key="2">
    <source>
        <dbReference type="ARBA" id="ARBA00023002"/>
    </source>
</evidence>
<evidence type="ECO:0000256" key="3">
    <source>
        <dbReference type="RuleBase" id="RU000363"/>
    </source>
</evidence>
<reference evidence="4 5" key="1">
    <citation type="submission" date="2013-02" db="EMBL/GenBank/DDBJ databases">
        <title>The Genome Sequence of Acinetobacter sp. CIP 56.2.</title>
        <authorList>
            <consortium name="The Broad Institute Genome Sequencing Platform"/>
            <consortium name="The Broad Institute Genome Sequencing Center for Infectious Disease"/>
            <person name="Cerqueira G."/>
            <person name="Feldgarden M."/>
            <person name="Courvalin P."/>
            <person name="Perichon B."/>
            <person name="Grillot-Courvalin C."/>
            <person name="Clermont D."/>
            <person name="Rocha E."/>
            <person name="Yoon E.-J."/>
            <person name="Nemec A."/>
            <person name="Walker B."/>
            <person name="Young S.K."/>
            <person name="Zeng Q."/>
            <person name="Gargeya S."/>
            <person name="Fitzgerald M."/>
            <person name="Haas B."/>
            <person name="Abouelleil A."/>
            <person name="Alvarado L."/>
            <person name="Arachchi H.M."/>
            <person name="Berlin A.M."/>
            <person name="Chapman S.B."/>
            <person name="Dewar J."/>
            <person name="Goldberg J."/>
            <person name="Griggs A."/>
            <person name="Gujja S."/>
            <person name="Hansen M."/>
            <person name="Howarth C."/>
            <person name="Imamovic A."/>
            <person name="Larimer J."/>
            <person name="McCowan C."/>
            <person name="Murphy C."/>
            <person name="Neiman D."/>
            <person name="Pearson M."/>
            <person name="Priest M."/>
            <person name="Roberts A."/>
            <person name="Saif S."/>
            <person name="Shea T."/>
            <person name="Sisk P."/>
            <person name="Sykes S."/>
            <person name="Wortman J."/>
            <person name="Nusbaum C."/>
            <person name="Birren B."/>
        </authorList>
    </citation>
    <scope>NUCLEOTIDE SEQUENCE [LARGE SCALE GENOMIC DNA]</scope>
    <source>
        <strain evidence="4 5">CIP 56.2</strain>
    </source>
</reference>
<dbReference type="Pfam" id="PF00106">
    <property type="entry name" value="adh_short"/>
    <property type="match status" value="1"/>
</dbReference>
<accession>N8W7W6</accession>
<dbReference type="Proteomes" id="UP000013209">
    <property type="component" value="Unassembled WGS sequence"/>
</dbReference>
<organism evidence="4 5">
    <name type="scientific">Acinetobacter higginsii</name>
    <dbReference type="NCBI Taxonomy" id="70347"/>
    <lineage>
        <taxon>Bacteria</taxon>
        <taxon>Pseudomonadati</taxon>
        <taxon>Pseudomonadota</taxon>
        <taxon>Gammaproteobacteria</taxon>
        <taxon>Moraxellales</taxon>
        <taxon>Moraxellaceae</taxon>
        <taxon>Acinetobacter</taxon>
    </lineage>
</organism>
<dbReference type="PANTHER" id="PTHR42901">
    <property type="entry name" value="ALCOHOL DEHYDROGENASE"/>
    <property type="match status" value="1"/>
</dbReference>
<dbReference type="HOGENOM" id="CLU_010194_2_1_6"/>
<evidence type="ECO:0008006" key="6">
    <source>
        <dbReference type="Google" id="ProtNLM"/>
    </source>
</evidence>
<dbReference type="PRINTS" id="PR00080">
    <property type="entry name" value="SDRFAMILY"/>
</dbReference>
<proteinExistence type="inferred from homology"/>
<protein>
    <recommendedName>
        <fullName evidence="6">Oxidoreductase</fullName>
    </recommendedName>
</protein>
<evidence type="ECO:0000313" key="4">
    <source>
        <dbReference type="EMBL" id="ENV08117.1"/>
    </source>
</evidence>
<evidence type="ECO:0000313" key="5">
    <source>
        <dbReference type="Proteomes" id="UP000013209"/>
    </source>
</evidence>
<evidence type="ECO:0000256" key="1">
    <source>
        <dbReference type="ARBA" id="ARBA00006484"/>
    </source>
</evidence>
<dbReference type="eggNOG" id="COG0300">
    <property type="taxonomic scope" value="Bacteria"/>
</dbReference>
<dbReference type="PRINTS" id="PR00081">
    <property type="entry name" value="GDHRDH"/>
</dbReference>
<keyword evidence="2" id="KW-0560">Oxidoreductase</keyword>
<dbReference type="GO" id="GO:0016491">
    <property type="term" value="F:oxidoreductase activity"/>
    <property type="evidence" value="ECO:0007669"/>
    <property type="project" value="UniProtKB-KW"/>
</dbReference>
<dbReference type="SUPFAM" id="SSF51735">
    <property type="entry name" value="NAD(P)-binding Rossmann-fold domains"/>
    <property type="match status" value="1"/>
</dbReference>
<dbReference type="Gene3D" id="3.40.50.720">
    <property type="entry name" value="NAD(P)-binding Rossmann-like Domain"/>
    <property type="match status" value="1"/>
</dbReference>